<evidence type="ECO:0000313" key="2">
    <source>
        <dbReference type="EMBL" id="EFK96808.1"/>
    </source>
</evidence>
<reference evidence="2" key="1">
    <citation type="submission" date="2010-07" db="EMBL/GenBank/DDBJ databases">
        <authorList>
            <consortium name="CONSOLIDER consortium CSD2007-00005"/>
            <person name="Guazzaroni M.-E."/>
            <person name="Richter M."/>
            <person name="Garcia-Salamanca A."/>
            <person name="Yarza P."/>
            <person name="Ferrer M."/>
        </authorList>
    </citation>
    <scope>NUCLEOTIDE SEQUENCE</scope>
</reference>
<comment type="caution">
    <text evidence="2">The sequence shown here is derived from an EMBL/GenBank/DDBJ whole genome shotgun (WGS) entry which is preliminary data.</text>
</comment>
<keyword evidence="1" id="KW-0472">Membrane</keyword>
<sequence length="171" mass="19705">MQDKFYALSKREQGFLIVGVLGVAVFLLIELVFLPTYHGEQRLTASIRTKEKDLLELKNIAFQYKRLEAGKTESGRPKGESFSLFSLLEKFATESGLMDKIEYMRPGAIQLDPLREEKWVEVKLGRVTLKEFTDYLIRIQSHSGIYIKRLSARKEGDYINLILQPAVTEMK</sequence>
<organism evidence="2">
    <name type="scientific">sediment metagenome</name>
    <dbReference type="NCBI Taxonomy" id="749907"/>
    <lineage>
        <taxon>unclassified sequences</taxon>
        <taxon>metagenomes</taxon>
        <taxon>ecological metagenomes</taxon>
    </lineage>
</organism>
<accession>D9PHZ7</accession>
<dbReference type="AlphaFoldDB" id="D9PHZ7"/>
<name>D9PHZ7_9ZZZZ</name>
<evidence type="ECO:0000256" key="1">
    <source>
        <dbReference type="SAM" id="Phobius"/>
    </source>
</evidence>
<feature type="transmembrane region" description="Helical" evidence="1">
    <location>
        <begin position="15"/>
        <end position="34"/>
    </location>
</feature>
<proteinExistence type="predicted"/>
<keyword evidence="1" id="KW-1133">Transmembrane helix</keyword>
<protein>
    <recommendedName>
        <fullName evidence="3">General secretion pathway protein M</fullName>
    </recommendedName>
</protein>
<dbReference type="EMBL" id="ADZX01000398">
    <property type="protein sequence ID" value="EFK96808.1"/>
    <property type="molecule type" value="Genomic_DNA"/>
</dbReference>
<dbReference type="GO" id="GO:0015627">
    <property type="term" value="C:type II protein secretion system complex"/>
    <property type="evidence" value="ECO:0007669"/>
    <property type="project" value="InterPro"/>
</dbReference>
<dbReference type="InterPro" id="IPR007690">
    <property type="entry name" value="T2SS_GspM"/>
</dbReference>
<keyword evidence="1" id="KW-0812">Transmembrane</keyword>
<reference evidence="2" key="2">
    <citation type="journal article" date="2011" name="Microb. Ecol.">
        <title>Taxonomic and Functional Metagenomic Profiling of the Microbial Community in the Anoxic Sediment of a Sub-saline Shallow Lake (Laguna de Carrizo, Central Spain).</title>
        <authorList>
            <person name="Ferrer M."/>
            <person name="Guazzaroni M.E."/>
            <person name="Richter M."/>
            <person name="Garcia-Salamanca A."/>
            <person name="Yarza P."/>
            <person name="Suarez-Suarez A."/>
            <person name="Solano J."/>
            <person name="Alcaide M."/>
            <person name="van Dillewijn P."/>
            <person name="Molina-Henares M.A."/>
            <person name="Lopez-Cortes N."/>
            <person name="Al-Ramahi Y."/>
            <person name="Guerrero C."/>
            <person name="Acosta A."/>
            <person name="de Eugenio L.I."/>
            <person name="Martinez V."/>
            <person name="Marques S."/>
            <person name="Rojo F."/>
            <person name="Santero E."/>
            <person name="Genilloud O."/>
            <person name="Perez-Perez J."/>
            <person name="Rossello-Mora R."/>
            <person name="Ramos J.L."/>
        </authorList>
    </citation>
    <scope>NUCLEOTIDE SEQUENCE</scope>
</reference>
<gene>
    <name evidence="2" type="ORF">LDC_1151</name>
</gene>
<dbReference type="Pfam" id="PF04612">
    <property type="entry name" value="T2SSM"/>
    <property type="match status" value="1"/>
</dbReference>
<dbReference type="GO" id="GO:0015628">
    <property type="term" value="P:protein secretion by the type II secretion system"/>
    <property type="evidence" value="ECO:0007669"/>
    <property type="project" value="InterPro"/>
</dbReference>
<evidence type="ECO:0008006" key="3">
    <source>
        <dbReference type="Google" id="ProtNLM"/>
    </source>
</evidence>